<evidence type="ECO:0000313" key="6">
    <source>
        <dbReference type="Proteomes" id="UP000813463"/>
    </source>
</evidence>
<dbReference type="AlphaFoldDB" id="A0A9R0JIB5"/>
<dbReference type="RefSeq" id="XP_021835688.1">
    <property type="nucleotide sequence ID" value="XM_021979996.1"/>
</dbReference>
<dbReference type="PANTHER" id="PTHR32099:SF71">
    <property type="entry name" value="CYSTEINE-RICH REPEAT SECRETORY PROTEIN 7"/>
    <property type="match status" value="1"/>
</dbReference>
<evidence type="ECO:0000256" key="1">
    <source>
        <dbReference type="ARBA" id="ARBA00022729"/>
    </source>
</evidence>
<gene>
    <name evidence="7" type="primary">LOC110775386</name>
</gene>
<feature type="domain" description="Gnk2-homologous" evidence="5">
    <location>
        <begin position="25"/>
        <end position="135"/>
    </location>
</feature>
<evidence type="ECO:0000259" key="5">
    <source>
        <dbReference type="PROSITE" id="PS51473"/>
    </source>
</evidence>
<evidence type="ECO:0000256" key="4">
    <source>
        <dbReference type="SAM" id="SignalP"/>
    </source>
</evidence>
<keyword evidence="3" id="KW-1133">Transmembrane helix</keyword>
<name>A0A9R0JIB5_SPIOL</name>
<feature type="transmembrane region" description="Helical" evidence="3">
    <location>
        <begin position="258"/>
        <end position="277"/>
    </location>
</feature>
<evidence type="ECO:0000313" key="7">
    <source>
        <dbReference type="RefSeq" id="XP_021835688.1"/>
    </source>
</evidence>
<dbReference type="InterPro" id="IPR038408">
    <property type="entry name" value="GNK2_sf"/>
</dbReference>
<feature type="domain" description="Gnk2-homologous" evidence="5">
    <location>
        <begin position="143"/>
        <end position="250"/>
    </location>
</feature>
<accession>A0A9R0JIB5</accession>
<sequence>MALGIPFLFLTILSQISNFALSANEINGQGCTNLDERPAPLNYRNNVHQLSSLLLSDSSSSDPPTHSYFTTSVGEVSARAYGYYLCRGDLNGKDCQSCVETAHKSITNLDRNIGNDCFVSESNVKCLIPYANRSEFLGFGEEIGFSGGGYGDYLTSSSSQYNTTLSNSMQELLRDARYQNLTKANFATRVVMVEGSREKIYLLVQCRPDMPPINCSNCLSSIHDEMRIGRTTSGKVIGVNCLLKYSNESFFGGANNSFLPNFLSIIVVFVSSVCLVLV</sequence>
<keyword evidence="3" id="KW-0812">Transmembrane</keyword>
<dbReference type="PROSITE" id="PS51473">
    <property type="entry name" value="GNK2"/>
    <property type="match status" value="2"/>
</dbReference>
<evidence type="ECO:0000256" key="3">
    <source>
        <dbReference type="SAM" id="Phobius"/>
    </source>
</evidence>
<dbReference type="OrthoDB" id="1731016at2759"/>
<dbReference type="GeneID" id="110775386"/>
<dbReference type="CDD" id="cd23509">
    <property type="entry name" value="Gnk2-like"/>
    <property type="match status" value="2"/>
</dbReference>
<dbReference type="Gene3D" id="3.30.430.20">
    <property type="entry name" value="Gnk2 domain, C-X8-C-X2-C motif"/>
    <property type="match status" value="2"/>
</dbReference>
<dbReference type="Pfam" id="PF01657">
    <property type="entry name" value="Stress-antifung"/>
    <property type="match status" value="2"/>
</dbReference>
<protein>
    <submittedName>
        <fullName evidence="7">Cysteine-rich repeat secretory protein 7</fullName>
    </submittedName>
</protein>
<keyword evidence="6" id="KW-1185">Reference proteome</keyword>
<reference evidence="7" key="2">
    <citation type="submission" date="2025-08" db="UniProtKB">
        <authorList>
            <consortium name="RefSeq"/>
        </authorList>
    </citation>
    <scope>IDENTIFICATION</scope>
    <source>
        <tissue evidence="7">Leaf</tissue>
    </source>
</reference>
<keyword evidence="3" id="KW-0472">Membrane</keyword>
<keyword evidence="2" id="KW-0677">Repeat</keyword>
<proteinExistence type="predicted"/>
<feature type="chain" id="PRO_5040289034" evidence="4">
    <location>
        <begin position="23"/>
        <end position="278"/>
    </location>
</feature>
<dbReference type="PANTHER" id="PTHR32099">
    <property type="entry name" value="CYSTEINE-RICH REPEAT SECRETORY PROTEIN"/>
    <property type="match status" value="1"/>
</dbReference>
<keyword evidence="1 4" id="KW-0732">Signal</keyword>
<dbReference type="InterPro" id="IPR002902">
    <property type="entry name" value="GNK2"/>
</dbReference>
<organism evidence="6 7">
    <name type="scientific">Spinacia oleracea</name>
    <name type="common">Spinach</name>
    <dbReference type="NCBI Taxonomy" id="3562"/>
    <lineage>
        <taxon>Eukaryota</taxon>
        <taxon>Viridiplantae</taxon>
        <taxon>Streptophyta</taxon>
        <taxon>Embryophyta</taxon>
        <taxon>Tracheophyta</taxon>
        <taxon>Spermatophyta</taxon>
        <taxon>Magnoliopsida</taxon>
        <taxon>eudicotyledons</taxon>
        <taxon>Gunneridae</taxon>
        <taxon>Pentapetalae</taxon>
        <taxon>Caryophyllales</taxon>
        <taxon>Chenopodiaceae</taxon>
        <taxon>Chenopodioideae</taxon>
        <taxon>Anserineae</taxon>
        <taxon>Spinacia</taxon>
    </lineage>
</organism>
<feature type="signal peptide" evidence="4">
    <location>
        <begin position="1"/>
        <end position="22"/>
    </location>
</feature>
<reference evidence="6" key="1">
    <citation type="journal article" date="2021" name="Nat. Commun.">
        <title>Genomic analyses provide insights into spinach domestication and the genetic basis of agronomic traits.</title>
        <authorList>
            <person name="Cai X."/>
            <person name="Sun X."/>
            <person name="Xu C."/>
            <person name="Sun H."/>
            <person name="Wang X."/>
            <person name="Ge C."/>
            <person name="Zhang Z."/>
            <person name="Wang Q."/>
            <person name="Fei Z."/>
            <person name="Jiao C."/>
            <person name="Wang Q."/>
        </authorList>
    </citation>
    <scope>NUCLEOTIDE SEQUENCE [LARGE SCALE GENOMIC DNA]</scope>
    <source>
        <strain evidence="6">cv. Varoflay</strain>
    </source>
</reference>
<dbReference type="Proteomes" id="UP000813463">
    <property type="component" value="Chromosome 6"/>
</dbReference>
<dbReference type="KEGG" id="soe:110775386"/>
<evidence type="ECO:0000256" key="2">
    <source>
        <dbReference type="ARBA" id="ARBA00022737"/>
    </source>
</evidence>